<feature type="transmembrane region" description="Helical" evidence="1">
    <location>
        <begin position="12"/>
        <end position="33"/>
    </location>
</feature>
<dbReference type="EMBL" id="JBFTWV010000094">
    <property type="protein sequence ID" value="KAL2787570.1"/>
    <property type="molecule type" value="Genomic_DNA"/>
</dbReference>
<comment type="caution">
    <text evidence="2">The sequence shown here is derived from an EMBL/GenBank/DDBJ whole genome shotgun (WGS) entry which is preliminary data.</text>
</comment>
<accession>A0ABR4FWE2</accession>
<evidence type="ECO:0000256" key="1">
    <source>
        <dbReference type="SAM" id="Phobius"/>
    </source>
</evidence>
<sequence>MQDVSHRDGVVLVWYLQLLNTGPHLLLSFSLTLHTPTCLQSWLCQAFILVLFLSHVLVPRISQSTLYCRLYILAYHRTQ</sequence>
<organism evidence="2 3">
    <name type="scientific">Aspergillus keveii</name>
    <dbReference type="NCBI Taxonomy" id="714993"/>
    <lineage>
        <taxon>Eukaryota</taxon>
        <taxon>Fungi</taxon>
        <taxon>Dikarya</taxon>
        <taxon>Ascomycota</taxon>
        <taxon>Pezizomycotina</taxon>
        <taxon>Eurotiomycetes</taxon>
        <taxon>Eurotiomycetidae</taxon>
        <taxon>Eurotiales</taxon>
        <taxon>Aspergillaceae</taxon>
        <taxon>Aspergillus</taxon>
        <taxon>Aspergillus subgen. Nidulantes</taxon>
    </lineage>
</organism>
<dbReference type="Proteomes" id="UP001610563">
    <property type="component" value="Unassembled WGS sequence"/>
</dbReference>
<evidence type="ECO:0000313" key="3">
    <source>
        <dbReference type="Proteomes" id="UP001610563"/>
    </source>
</evidence>
<gene>
    <name evidence="2" type="ORF">BJX66DRAFT_310657</name>
</gene>
<reference evidence="2 3" key="1">
    <citation type="submission" date="2024-07" db="EMBL/GenBank/DDBJ databases">
        <title>Section-level genome sequencing and comparative genomics of Aspergillus sections Usti and Cavernicolus.</title>
        <authorList>
            <consortium name="Lawrence Berkeley National Laboratory"/>
            <person name="Nybo J.L."/>
            <person name="Vesth T.C."/>
            <person name="Theobald S."/>
            <person name="Frisvad J.C."/>
            <person name="Larsen T.O."/>
            <person name="Kjaerboelling I."/>
            <person name="Rothschild-Mancinelli K."/>
            <person name="Lyhne E.K."/>
            <person name="Kogle M.E."/>
            <person name="Barry K."/>
            <person name="Clum A."/>
            <person name="Na H."/>
            <person name="Ledsgaard L."/>
            <person name="Lin J."/>
            <person name="Lipzen A."/>
            <person name="Kuo A."/>
            <person name="Riley R."/>
            <person name="Mondo S."/>
            <person name="Labutti K."/>
            <person name="Haridas S."/>
            <person name="Pangalinan J."/>
            <person name="Salamov A.A."/>
            <person name="Simmons B.A."/>
            <person name="Magnuson J.K."/>
            <person name="Chen J."/>
            <person name="Drula E."/>
            <person name="Henrissat B."/>
            <person name="Wiebenga A."/>
            <person name="Lubbers R.J."/>
            <person name="Gomes A.C."/>
            <person name="Makela M.R."/>
            <person name="Stajich J."/>
            <person name="Grigoriev I.V."/>
            <person name="Mortensen U.H."/>
            <person name="De Vries R.P."/>
            <person name="Baker S.E."/>
            <person name="Andersen M.R."/>
        </authorList>
    </citation>
    <scope>NUCLEOTIDE SEQUENCE [LARGE SCALE GENOMIC DNA]</scope>
    <source>
        <strain evidence="2 3">CBS 209.92</strain>
    </source>
</reference>
<keyword evidence="3" id="KW-1185">Reference proteome</keyword>
<feature type="transmembrane region" description="Helical" evidence="1">
    <location>
        <begin position="39"/>
        <end position="58"/>
    </location>
</feature>
<keyword evidence="1" id="KW-1133">Transmembrane helix</keyword>
<protein>
    <submittedName>
        <fullName evidence="2">Uncharacterized protein</fullName>
    </submittedName>
</protein>
<evidence type="ECO:0000313" key="2">
    <source>
        <dbReference type="EMBL" id="KAL2787570.1"/>
    </source>
</evidence>
<keyword evidence="1" id="KW-0472">Membrane</keyword>
<keyword evidence="1" id="KW-0812">Transmembrane</keyword>
<proteinExistence type="predicted"/>
<name>A0ABR4FWE2_9EURO</name>